<dbReference type="Proteomes" id="UP001161939">
    <property type="component" value="Segment"/>
</dbReference>
<protein>
    <submittedName>
        <fullName evidence="1">Uncharacterized protein</fullName>
    </submittedName>
</protein>
<accession>A0AAX3C1P1</accession>
<reference evidence="1" key="1">
    <citation type="submission" date="2022-06" db="EMBL/GenBank/DDBJ databases">
        <authorList>
            <person name="Gao D."/>
            <person name="Li X."/>
            <person name="Ji H."/>
            <person name="Qian P."/>
        </authorList>
    </citation>
    <scope>NUCLEOTIDE SEQUENCE</scope>
</reference>
<proteinExistence type="predicted"/>
<sequence>MKRFIVFSLMLIFGIWLTDNDTWQSIFGGLLIFMAGGIAGEDSAKEKNKLSDHLRKETKR</sequence>
<dbReference type="EMBL" id="ON855040">
    <property type="protein sequence ID" value="UUT40953.1"/>
    <property type="molecule type" value="Genomic_DNA"/>
</dbReference>
<evidence type="ECO:0000313" key="1">
    <source>
        <dbReference type="EMBL" id="UUT40953.1"/>
    </source>
</evidence>
<name>A0AAX3C1P1_9CAUD</name>
<evidence type="ECO:0000313" key="2">
    <source>
        <dbReference type="Proteomes" id="UP001161939"/>
    </source>
</evidence>
<keyword evidence="2" id="KW-1185">Reference proteome</keyword>
<organism evidence="1 2">
    <name type="scientific">Salmonella phage GSP032</name>
    <dbReference type="NCBI Taxonomy" id="2962599"/>
    <lineage>
        <taxon>Viruses</taxon>
        <taxon>Duplodnaviria</taxon>
        <taxon>Heunggongvirae</taxon>
        <taxon>Uroviricota</taxon>
        <taxon>Caudoviricetes</taxon>
        <taxon>Drexlerviridae</taxon>
        <taxon>Tempevirinae</taxon>
        <taxon>Tlsvirus</taxon>
        <taxon>Tlsvirus GSP032</taxon>
    </lineage>
</organism>